<sequence>MMTAKEAFTQTQALLKQANRPFNDLEQNIFYGIWENLKYKDIAQQYDYSEEHIRATASKMFKNIKHVIHQDVSKSDLKSSLDSFFQSRNLSTFGSYQGDMSSVHPSGNPFIPVTGVINDPKLFFNRERDIRDIFEKLHASGGVALIGERQIGKSSLLKQMSRETEQLAQLQTQPIYLNLQDLENEDEFYCHLCDELQIEQVRGYQLKRVLKKHRLLLLIDEVEKMIGDGFTLEIRDKLRGFAENGLIKLVLAASQPLHIIFADEDLKVGTSPLANICLSQKLERWNESTSRSLIESRLEPTQVRFTEEEIVQIIGETQGHPQRLMQQCHERYNNYLENQ</sequence>
<keyword evidence="3" id="KW-1185">Reference proteome</keyword>
<dbReference type="InterPro" id="IPR058651">
    <property type="entry name" value="HTH_VMAP-M9"/>
</dbReference>
<dbReference type="PANTHER" id="PTHR34301:SF8">
    <property type="entry name" value="ATPASE DOMAIN-CONTAINING PROTEIN"/>
    <property type="match status" value="1"/>
</dbReference>
<dbReference type="Pfam" id="PF26355">
    <property type="entry name" value="HTH_VMAP-M9"/>
    <property type="match status" value="1"/>
</dbReference>
<feature type="domain" description="AAA+ ATPase" evidence="1">
    <location>
        <begin position="139"/>
        <end position="272"/>
    </location>
</feature>
<dbReference type="SMART" id="SM00382">
    <property type="entry name" value="AAA"/>
    <property type="match status" value="1"/>
</dbReference>
<dbReference type="InterPro" id="IPR003593">
    <property type="entry name" value="AAA+_ATPase"/>
</dbReference>
<dbReference type="SUPFAM" id="SSF52540">
    <property type="entry name" value="P-loop containing nucleoside triphosphate hydrolases"/>
    <property type="match status" value="1"/>
</dbReference>
<name>A0ABT7AQN4_9CYAN</name>
<gene>
    <name evidence="2" type="ORF">PMG71_07235</name>
</gene>
<evidence type="ECO:0000313" key="2">
    <source>
        <dbReference type="EMBL" id="MDJ1169214.1"/>
    </source>
</evidence>
<comment type="caution">
    <text evidence="2">The sequence shown here is derived from an EMBL/GenBank/DDBJ whole genome shotgun (WGS) entry which is preliminary data.</text>
</comment>
<evidence type="ECO:0000313" key="3">
    <source>
        <dbReference type="Proteomes" id="UP001235303"/>
    </source>
</evidence>
<proteinExistence type="predicted"/>
<dbReference type="EMBL" id="JAQOSP010000050">
    <property type="protein sequence ID" value="MDJ1169214.1"/>
    <property type="molecule type" value="Genomic_DNA"/>
</dbReference>
<evidence type="ECO:0000259" key="1">
    <source>
        <dbReference type="SMART" id="SM00382"/>
    </source>
</evidence>
<dbReference type="SUPFAM" id="SSF88659">
    <property type="entry name" value="Sigma3 and sigma4 domains of RNA polymerase sigma factors"/>
    <property type="match status" value="1"/>
</dbReference>
<dbReference type="PANTHER" id="PTHR34301">
    <property type="entry name" value="DNA-BINDING PROTEIN-RELATED"/>
    <property type="match status" value="1"/>
</dbReference>
<dbReference type="InterPro" id="IPR013324">
    <property type="entry name" value="RNA_pol_sigma_r3/r4-like"/>
</dbReference>
<organism evidence="2 3">
    <name type="scientific">Roseofilum acuticapitatum BLCC-M154</name>
    <dbReference type="NCBI Taxonomy" id="3022444"/>
    <lineage>
        <taxon>Bacteria</taxon>
        <taxon>Bacillati</taxon>
        <taxon>Cyanobacteriota</taxon>
        <taxon>Cyanophyceae</taxon>
        <taxon>Desertifilales</taxon>
        <taxon>Desertifilaceae</taxon>
        <taxon>Roseofilum</taxon>
        <taxon>Roseofilum acuticapitatum</taxon>
    </lineage>
</organism>
<dbReference type="RefSeq" id="WP_283752975.1">
    <property type="nucleotide sequence ID" value="NZ_JAQOSP010000050.1"/>
</dbReference>
<dbReference type="Pfam" id="PF13173">
    <property type="entry name" value="AAA_14"/>
    <property type="match status" value="1"/>
</dbReference>
<dbReference type="Gene3D" id="3.40.50.300">
    <property type="entry name" value="P-loop containing nucleotide triphosphate hydrolases"/>
    <property type="match status" value="1"/>
</dbReference>
<dbReference type="InterPro" id="IPR041682">
    <property type="entry name" value="AAA_14"/>
</dbReference>
<dbReference type="InterPro" id="IPR027417">
    <property type="entry name" value="P-loop_NTPase"/>
</dbReference>
<accession>A0ABT7AQN4</accession>
<protein>
    <submittedName>
        <fullName evidence="2">AAA family ATPase</fullName>
    </submittedName>
</protein>
<dbReference type="Proteomes" id="UP001235303">
    <property type="component" value="Unassembled WGS sequence"/>
</dbReference>
<reference evidence="2 3" key="1">
    <citation type="submission" date="2023-01" db="EMBL/GenBank/DDBJ databases">
        <title>Novel diversity within Roseofilum (Cyanobacteria; Desertifilaceae) from marine benthic mats with descriptions of four novel species.</title>
        <authorList>
            <person name="Wang Y."/>
            <person name="Berthold D.E."/>
            <person name="Hu J."/>
            <person name="Lefler F.W."/>
            <person name="Laughinghouse H.D. IV."/>
        </authorList>
    </citation>
    <scope>NUCLEOTIDE SEQUENCE [LARGE SCALE GENOMIC DNA]</scope>
    <source>
        <strain evidence="2 3">BLCC-M154</strain>
    </source>
</reference>